<name>A0A060RRY5_PLARE</name>
<evidence type="ECO:0000313" key="5">
    <source>
        <dbReference type="Proteomes" id="UP000076359"/>
    </source>
</evidence>
<evidence type="ECO:0000313" key="2">
    <source>
        <dbReference type="EMBL" id="KYO03443.1"/>
    </source>
</evidence>
<dbReference type="KEGG" id="prei:PRSY57_0109400"/>
<evidence type="ECO:0000313" key="1">
    <source>
        <dbReference type="EMBL" id="CDO62210.1"/>
    </source>
</evidence>
<evidence type="ECO:0000313" key="4">
    <source>
        <dbReference type="Proteomes" id="UP000027581"/>
    </source>
</evidence>
<reference evidence="2 5" key="3">
    <citation type="journal article" date="2016" name="Nat. Commun.">
        <title>Genomes of cryptic chimpanzee Plasmodium species reveal key evolutionary events leading to human malaria.</title>
        <authorList>
            <person name="Sundararaman S.A."/>
            <person name="Plenderleith L.J."/>
            <person name="Liu W."/>
            <person name="Loy D.E."/>
            <person name="Learn G.H."/>
            <person name="Li Y."/>
            <person name="Shaw K.S."/>
            <person name="Ayouba A."/>
            <person name="Peeters M."/>
            <person name="Speede S."/>
            <person name="Shaw G.M."/>
            <person name="Bushman F.D."/>
            <person name="Brisson D."/>
            <person name="Rayner J.C."/>
            <person name="Sharp P.M."/>
            <person name="Hahn B.H."/>
        </authorList>
    </citation>
    <scope>NUCLEOTIDE SEQUENCE [LARGE SCALE GENOMIC DNA]</scope>
    <source>
        <strain evidence="2 5">SY57</strain>
    </source>
</reference>
<sequence length="117" mass="14645">MLLKRNNTLHDFPYHLYWFGLRPNLRDMFNDNNYKFSCLEEFYLFRFSNINSFNLLNLNHSNNNFVNVWFDNLDNLIKCFNIKYSSNKSKIYLYEQYFQKKFPVNDIFEYKNPRHFY</sequence>
<dbReference type="VEuPathDB" id="PlasmoDB:PRG01_0112000"/>
<dbReference type="GeneID" id="30953696"/>
<dbReference type="AlphaFoldDB" id="A0A060RRY5"/>
<reference evidence="1" key="2">
    <citation type="submission" date="2014-05" db="EMBL/GenBank/DDBJ databases">
        <title>The genome sequences of chimpanzee malaria parasites reveal the path to human adaptation.</title>
        <authorList>
            <person name="Otto T.D."/>
            <person name="Rayner J.C."/>
            <person name="Boehme U."/>
            <person name="Pain A."/>
            <person name="Spottiswoode N."/>
            <person name="Sanders M."/>
            <person name="Quail M."/>
            <person name="Ollomo B."/>
            <person name="Renaud F."/>
            <person name="Thomas A.W."/>
            <person name="Prugnolle F."/>
            <person name="Conway D.J."/>
            <person name="Newbold C."/>
            <person name="Berriman M."/>
        </authorList>
    </citation>
    <scope>NUCLEOTIDE SEQUENCE [LARGE SCALE GENOMIC DNA]</scope>
    <source>
        <strain evidence="1">CDC</strain>
    </source>
</reference>
<keyword evidence="4" id="KW-1185">Reference proteome</keyword>
<dbReference type="Proteomes" id="UP000240500">
    <property type="component" value="Chromosome 1"/>
</dbReference>
<dbReference type="RefSeq" id="XP_019970948.1">
    <property type="nucleotide sequence ID" value="XM_020114379.1"/>
</dbReference>
<gene>
    <name evidence="1" type="ORF">PRCDC_0109400</name>
    <name evidence="3" type="ORF">PRG01_0112000</name>
    <name evidence="2" type="ORF">PRSY57_0109400</name>
</gene>
<organism evidence="1 4">
    <name type="scientific">Plasmodium reichenowi</name>
    <dbReference type="NCBI Taxonomy" id="5854"/>
    <lineage>
        <taxon>Eukaryota</taxon>
        <taxon>Sar</taxon>
        <taxon>Alveolata</taxon>
        <taxon>Apicomplexa</taxon>
        <taxon>Aconoidasida</taxon>
        <taxon>Haemosporida</taxon>
        <taxon>Plasmodiidae</taxon>
        <taxon>Plasmodium</taxon>
        <taxon>Plasmodium (Laverania)</taxon>
    </lineage>
</organism>
<dbReference type="Proteomes" id="UP000076359">
    <property type="component" value="Chromosome 1"/>
</dbReference>
<evidence type="ECO:0000313" key="3">
    <source>
        <dbReference type="EMBL" id="SOV75006.1"/>
    </source>
</evidence>
<dbReference type="EMBL" id="HG810762">
    <property type="protein sequence ID" value="CDO62210.1"/>
    <property type="molecule type" value="Genomic_DNA"/>
</dbReference>
<reference evidence="3 6" key="4">
    <citation type="submission" date="2016-09" db="EMBL/GenBank/DDBJ databases">
        <authorList>
            <consortium name="Pathogen Informatics"/>
        </authorList>
    </citation>
    <scope>NUCLEOTIDE SEQUENCE [LARGE SCALE GENOMIC DNA]</scope>
</reference>
<protein>
    <submittedName>
        <fullName evidence="1">Uncharacterized protein</fullName>
    </submittedName>
</protein>
<dbReference type="Proteomes" id="UP000027581">
    <property type="component" value="Unassembled WGS sequence"/>
</dbReference>
<dbReference type="EMBL" id="LVLA01000002">
    <property type="protein sequence ID" value="KYO03443.1"/>
    <property type="molecule type" value="Genomic_DNA"/>
</dbReference>
<dbReference type="OrthoDB" id="390912at2759"/>
<dbReference type="VEuPathDB" id="PlasmoDB:PRCDC_0109400"/>
<evidence type="ECO:0000313" key="6">
    <source>
        <dbReference type="Proteomes" id="UP000240500"/>
    </source>
</evidence>
<proteinExistence type="predicted"/>
<accession>A0A060RRY5</accession>
<dbReference type="EMBL" id="LT969564">
    <property type="protein sequence ID" value="SOV75006.1"/>
    <property type="molecule type" value="Genomic_DNA"/>
</dbReference>
<reference evidence="1" key="1">
    <citation type="submission" date="2014-01" db="EMBL/GenBank/DDBJ databases">
        <authorList>
            <person name="Aslett M."/>
        </authorList>
    </citation>
    <scope>NUCLEOTIDE SEQUENCE</scope>
    <source>
        <strain evidence="1">CDC</strain>
    </source>
</reference>